<dbReference type="AlphaFoldDB" id="A0AAV1CWC0"/>
<evidence type="ECO:0000313" key="6">
    <source>
        <dbReference type="Proteomes" id="UP001161247"/>
    </source>
</evidence>
<proteinExistence type="predicted"/>
<dbReference type="Proteomes" id="UP001161247">
    <property type="component" value="Chromosome 3"/>
</dbReference>
<evidence type="ECO:0000256" key="3">
    <source>
        <dbReference type="ARBA" id="ARBA00048248"/>
    </source>
</evidence>
<dbReference type="GO" id="GO:0006437">
    <property type="term" value="P:tyrosyl-tRNA aminoacylation"/>
    <property type="evidence" value="ECO:0007669"/>
    <property type="project" value="TreeGrafter"/>
</dbReference>
<dbReference type="PANTHER" id="PTHR46264:SF4">
    <property type="entry name" value="TYROSINE--TRNA LIGASE, CYTOPLASMIC"/>
    <property type="match status" value="1"/>
</dbReference>
<dbReference type="InterPro" id="IPR014729">
    <property type="entry name" value="Rossmann-like_a/b/a_fold"/>
</dbReference>
<feature type="region of interest" description="Disordered" evidence="4">
    <location>
        <begin position="21"/>
        <end position="48"/>
    </location>
</feature>
<evidence type="ECO:0000256" key="1">
    <source>
        <dbReference type="ARBA" id="ARBA00013160"/>
    </source>
</evidence>
<organism evidence="5 6">
    <name type="scientific">Oldenlandia corymbosa var. corymbosa</name>
    <dbReference type="NCBI Taxonomy" id="529605"/>
    <lineage>
        <taxon>Eukaryota</taxon>
        <taxon>Viridiplantae</taxon>
        <taxon>Streptophyta</taxon>
        <taxon>Embryophyta</taxon>
        <taxon>Tracheophyta</taxon>
        <taxon>Spermatophyta</taxon>
        <taxon>Magnoliopsida</taxon>
        <taxon>eudicotyledons</taxon>
        <taxon>Gunneridae</taxon>
        <taxon>Pentapetalae</taxon>
        <taxon>asterids</taxon>
        <taxon>lamiids</taxon>
        <taxon>Gentianales</taxon>
        <taxon>Rubiaceae</taxon>
        <taxon>Rubioideae</taxon>
        <taxon>Spermacoceae</taxon>
        <taxon>Hedyotis-Oldenlandia complex</taxon>
        <taxon>Oldenlandia</taxon>
    </lineage>
</organism>
<name>A0AAV1CWC0_OLDCO</name>
<dbReference type="EC" id="6.1.1.1" evidence="1"/>
<dbReference type="GO" id="GO:0005737">
    <property type="term" value="C:cytoplasm"/>
    <property type="evidence" value="ECO:0007669"/>
    <property type="project" value="TreeGrafter"/>
</dbReference>
<dbReference type="Gene3D" id="3.40.50.620">
    <property type="entry name" value="HUPs"/>
    <property type="match status" value="1"/>
</dbReference>
<dbReference type="EMBL" id="OX459120">
    <property type="protein sequence ID" value="CAI9099959.1"/>
    <property type="molecule type" value="Genomic_DNA"/>
</dbReference>
<dbReference type="GO" id="GO:0004831">
    <property type="term" value="F:tyrosine-tRNA ligase activity"/>
    <property type="evidence" value="ECO:0007669"/>
    <property type="project" value="UniProtKB-EC"/>
</dbReference>
<accession>A0AAV1CWC0</accession>
<sequence length="123" mass="13875">MDKNSAVQPDNILALQYLKLEDGGGDPRENFPTVQTRRQETGSSSSCSSMSLTVEEKFRIIKSIAEELTVEDELLTLLSNKPNPICYDRFEPSGRMHIAQGVMEVRSLFPCKRPVNQPVKHPR</sequence>
<keyword evidence="6" id="KW-1185">Reference proteome</keyword>
<comment type="catalytic activity">
    <reaction evidence="3">
        <text>tRNA(Tyr) + L-tyrosine + ATP = L-tyrosyl-tRNA(Tyr) + AMP + diphosphate + H(+)</text>
        <dbReference type="Rhea" id="RHEA:10220"/>
        <dbReference type="Rhea" id="RHEA-COMP:9706"/>
        <dbReference type="Rhea" id="RHEA-COMP:9707"/>
        <dbReference type="ChEBI" id="CHEBI:15378"/>
        <dbReference type="ChEBI" id="CHEBI:30616"/>
        <dbReference type="ChEBI" id="CHEBI:33019"/>
        <dbReference type="ChEBI" id="CHEBI:58315"/>
        <dbReference type="ChEBI" id="CHEBI:78442"/>
        <dbReference type="ChEBI" id="CHEBI:78536"/>
        <dbReference type="ChEBI" id="CHEBI:456215"/>
        <dbReference type="EC" id="6.1.1.1"/>
    </reaction>
</comment>
<reference evidence="5" key="1">
    <citation type="submission" date="2023-03" db="EMBL/GenBank/DDBJ databases">
        <authorList>
            <person name="Julca I."/>
        </authorList>
    </citation>
    <scope>NUCLEOTIDE SEQUENCE</scope>
</reference>
<dbReference type="InterPro" id="IPR050489">
    <property type="entry name" value="Tyr-tRNA_synthase"/>
</dbReference>
<evidence type="ECO:0000256" key="4">
    <source>
        <dbReference type="SAM" id="MobiDB-lite"/>
    </source>
</evidence>
<dbReference type="PANTHER" id="PTHR46264">
    <property type="entry name" value="TYROSINE-TRNA LIGASE"/>
    <property type="match status" value="1"/>
</dbReference>
<protein>
    <recommendedName>
        <fullName evidence="1">tyrosine--tRNA ligase</fullName>
        <ecNumber evidence="1">6.1.1.1</ecNumber>
    </recommendedName>
    <alternativeName>
        <fullName evidence="2">Tyrosyl-tRNA synthetase</fullName>
    </alternativeName>
</protein>
<evidence type="ECO:0000256" key="2">
    <source>
        <dbReference type="ARBA" id="ARBA00033323"/>
    </source>
</evidence>
<evidence type="ECO:0000313" key="5">
    <source>
        <dbReference type="EMBL" id="CAI9099959.1"/>
    </source>
</evidence>
<gene>
    <name evidence="5" type="ORF">OLC1_LOCUS9887</name>
</gene>